<reference evidence="1" key="1">
    <citation type="submission" date="2019-11" db="UniProtKB">
        <authorList>
            <consortium name="WormBaseParasite"/>
        </authorList>
    </citation>
    <scope>IDENTIFICATION</scope>
</reference>
<protein>
    <submittedName>
        <fullName evidence="1">Uncharacterized protein</fullName>
    </submittedName>
</protein>
<sequence>MSCYLVVCGIQNFKFDVSATQGNFALEFQPGMTTTPVSNSPRSTKTACRFEELGLVCSIRKKARPANQMSNRQGRGIRISSFWSSCSSYVDCQTRCRA</sequence>
<dbReference type="WBParaSite" id="MCU_013471-RA">
    <property type="protein sequence ID" value="MCU_013471-RA"/>
    <property type="gene ID" value="MCU_013471"/>
</dbReference>
<name>A0A5K3FZN9_MESCO</name>
<evidence type="ECO:0000313" key="1">
    <source>
        <dbReference type="WBParaSite" id="MCU_013471-RA"/>
    </source>
</evidence>
<accession>A0A5K3FZN9</accession>
<organism evidence="1">
    <name type="scientific">Mesocestoides corti</name>
    <name type="common">Flatworm</name>
    <dbReference type="NCBI Taxonomy" id="53468"/>
    <lineage>
        <taxon>Eukaryota</taxon>
        <taxon>Metazoa</taxon>
        <taxon>Spiralia</taxon>
        <taxon>Lophotrochozoa</taxon>
        <taxon>Platyhelminthes</taxon>
        <taxon>Cestoda</taxon>
        <taxon>Eucestoda</taxon>
        <taxon>Cyclophyllidea</taxon>
        <taxon>Mesocestoididae</taxon>
        <taxon>Mesocestoides</taxon>
    </lineage>
</organism>
<proteinExistence type="predicted"/>
<dbReference type="AlphaFoldDB" id="A0A5K3FZN9"/>